<dbReference type="Proteomes" id="UP000309340">
    <property type="component" value="Unassembled WGS sequence"/>
</dbReference>
<name>A0A4U0ULY7_9PEZI</name>
<evidence type="ECO:0000313" key="4">
    <source>
        <dbReference type="EMBL" id="TKA36821.1"/>
    </source>
</evidence>
<evidence type="ECO:0000256" key="1">
    <source>
        <dbReference type="ARBA" id="ARBA00023002"/>
    </source>
</evidence>
<dbReference type="AlphaFoldDB" id="A0A4U0ULY7"/>
<evidence type="ECO:0000259" key="3">
    <source>
        <dbReference type="Pfam" id="PF08030"/>
    </source>
</evidence>
<organism evidence="4 5">
    <name type="scientific">Friedmanniomyces simplex</name>
    <dbReference type="NCBI Taxonomy" id="329884"/>
    <lineage>
        <taxon>Eukaryota</taxon>
        <taxon>Fungi</taxon>
        <taxon>Dikarya</taxon>
        <taxon>Ascomycota</taxon>
        <taxon>Pezizomycotina</taxon>
        <taxon>Dothideomycetes</taxon>
        <taxon>Dothideomycetidae</taxon>
        <taxon>Mycosphaerellales</taxon>
        <taxon>Teratosphaeriaceae</taxon>
        <taxon>Friedmanniomyces</taxon>
    </lineage>
</organism>
<evidence type="ECO:0000313" key="5">
    <source>
        <dbReference type="Proteomes" id="UP000309340"/>
    </source>
</evidence>
<dbReference type="STRING" id="329884.A0A4U0ULY7"/>
<dbReference type="Pfam" id="PF08030">
    <property type="entry name" value="NAD_binding_6"/>
    <property type="match status" value="1"/>
</dbReference>
<protein>
    <recommendedName>
        <fullName evidence="3">Ferric reductase NAD binding domain-containing protein</fullName>
    </recommendedName>
</protein>
<dbReference type="Gene3D" id="3.40.50.80">
    <property type="entry name" value="Nucleotide-binding domain of ferredoxin-NADP reductase (FNR) module"/>
    <property type="match status" value="1"/>
</dbReference>
<feature type="non-terminal residue" evidence="4">
    <location>
        <position position="1"/>
    </location>
</feature>
<keyword evidence="1" id="KW-0560">Oxidoreductase</keyword>
<feature type="domain" description="Ferric reductase NAD binding" evidence="3">
    <location>
        <begin position="9"/>
        <end position="153"/>
    </location>
</feature>
<dbReference type="InterPro" id="IPR039261">
    <property type="entry name" value="FNR_nucleotide-bd"/>
</dbReference>
<sequence>DLSPSRGSYRRQKVQFLWAVRAEAEILWALPAEGKEREGFGERLRVWVTGGAGGGGLGGGTAEDGRFAATRGGRGANGDDEADEGIELEEQKGLLLLSSGGGSSGESGQVVADGVAVSVGRPNLAQLVDQVFSRGSSFEKVAIVVCGPRGLSQA</sequence>
<proteinExistence type="predicted"/>
<evidence type="ECO:0000256" key="2">
    <source>
        <dbReference type="SAM" id="MobiDB-lite"/>
    </source>
</evidence>
<accession>A0A4U0ULY7</accession>
<comment type="caution">
    <text evidence="4">The sequence shown here is derived from an EMBL/GenBank/DDBJ whole genome shotgun (WGS) entry which is preliminary data.</text>
</comment>
<feature type="non-terminal residue" evidence="4">
    <location>
        <position position="154"/>
    </location>
</feature>
<gene>
    <name evidence="4" type="ORF">B0A55_13621</name>
</gene>
<feature type="region of interest" description="Disordered" evidence="2">
    <location>
        <begin position="55"/>
        <end position="81"/>
    </location>
</feature>
<dbReference type="EMBL" id="NAJQ01002836">
    <property type="protein sequence ID" value="TKA36821.1"/>
    <property type="molecule type" value="Genomic_DNA"/>
</dbReference>
<keyword evidence="5" id="KW-1185">Reference proteome</keyword>
<dbReference type="OrthoDB" id="10006946at2759"/>
<dbReference type="InterPro" id="IPR013121">
    <property type="entry name" value="Fe_red_NAD-bd_6"/>
</dbReference>
<dbReference type="GO" id="GO:0016491">
    <property type="term" value="F:oxidoreductase activity"/>
    <property type="evidence" value="ECO:0007669"/>
    <property type="project" value="UniProtKB-KW"/>
</dbReference>
<reference evidence="4 5" key="1">
    <citation type="submission" date="2017-03" db="EMBL/GenBank/DDBJ databases">
        <title>Genomes of endolithic fungi from Antarctica.</title>
        <authorList>
            <person name="Coleine C."/>
            <person name="Masonjones S."/>
            <person name="Stajich J.E."/>
        </authorList>
    </citation>
    <scope>NUCLEOTIDE SEQUENCE [LARGE SCALE GENOMIC DNA]</scope>
    <source>
        <strain evidence="4 5">CCFEE 5184</strain>
    </source>
</reference>